<accession>A0A327JQR2</accession>
<dbReference type="GO" id="GO:0004821">
    <property type="term" value="F:histidine-tRNA ligase activity"/>
    <property type="evidence" value="ECO:0007669"/>
    <property type="project" value="TreeGrafter"/>
</dbReference>
<feature type="binding site" evidence="2">
    <location>
        <position position="106"/>
    </location>
    <ligand>
        <name>L-histidine</name>
        <dbReference type="ChEBI" id="CHEBI:57595"/>
    </ligand>
</feature>
<keyword evidence="4" id="KW-0328">Glycosyltransferase</keyword>
<evidence type="ECO:0000313" key="5">
    <source>
        <dbReference type="Proteomes" id="UP000249299"/>
    </source>
</evidence>
<evidence type="ECO:0000256" key="2">
    <source>
        <dbReference type="PIRSR" id="PIRSR001549-1"/>
    </source>
</evidence>
<dbReference type="AlphaFoldDB" id="A0A327JQR2"/>
<dbReference type="GO" id="GO:0005737">
    <property type="term" value="C:cytoplasm"/>
    <property type="evidence" value="ECO:0007669"/>
    <property type="project" value="InterPro"/>
</dbReference>
<dbReference type="Proteomes" id="UP000249299">
    <property type="component" value="Unassembled WGS sequence"/>
</dbReference>
<reference evidence="4 5" key="1">
    <citation type="submission" date="2017-07" db="EMBL/GenBank/DDBJ databases">
        <title>Draft Genome Sequences of Select Purple Nonsulfur Bacteria.</title>
        <authorList>
            <person name="Lasarre B."/>
            <person name="Mckinlay J.B."/>
        </authorList>
    </citation>
    <scope>NUCLEOTIDE SEQUENCE [LARGE SCALE GENOMIC DNA]</scope>
    <source>
        <strain evidence="4 5">DSM 11290</strain>
    </source>
</reference>
<evidence type="ECO:0000313" key="4">
    <source>
        <dbReference type="EMBL" id="RAI28025.1"/>
    </source>
</evidence>
<feature type="domain" description="Class II Histidinyl-tRNA synthetase (HisRS)-like catalytic core" evidence="3">
    <location>
        <begin position="8"/>
        <end position="200"/>
    </location>
</feature>
<proteinExistence type="predicted"/>
<dbReference type="Pfam" id="PF13393">
    <property type="entry name" value="tRNA-synt_His"/>
    <property type="match status" value="2"/>
</dbReference>
<evidence type="ECO:0000256" key="1">
    <source>
        <dbReference type="ARBA" id="ARBA00023102"/>
    </source>
</evidence>
<dbReference type="NCBIfam" id="NF008953">
    <property type="entry name" value="PRK12295.1-6"/>
    <property type="match status" value="1"/>
</dbReference>
<protein>
    <submittedName>
        <fullName evidence="4">ATP phosphoribosyltransferase regulatory subunit</fullName>
    </submittedName>
</protein>
<keyword evidence="1" id="KW-0028">Amino-acid biosynthesis</keyword>
<feature type="domain" description="Class II Histidinyl-tRNA synthetase (HisRS)-like catalytic core" evidence="3">
    <location>
        <begin position="238"/>
        <end position="368"/>
    </location>
</feature>
<dbReference type="GO" id="GO:0016757">
    <property type="term" value="F:glycosyltransferase activity"/>
    <property type="evidence" value="ECO:0007669"/>
    <property type="project" value="UniProtKB-KW"/>
</dbReference>
<keyword evidence="1" id="KW-0368">Histidine biosynthesis</keyword>
<dbReference type="Gene3D" id="3.30.930.10">
    <property type="entry name" value="Bira Bifunctional Protein, Domain 2"/>
    <property type="match status" value="1"/>
</dbReference>
<name>A0A327JQR2_9HYPH</name>
<feature type="binding site" evidence="2">
    <location>
        <begin position="62"/>
        <end position="64"/>
    </location>
    <ligand>
        <name>L-histidine</name>
        <dbReference type="ChEBI" id="CHEBI:57595"/>
    </ligand>
</feature>
<comment type="caution">
    <text evidence="4">The sequence shown here is derived from an EMBL/GenBank/DDBJ whole genome shotgun (WGS) entry which is preliminary data.</text>
</comment>
<dbReference type="InterPro" id="IPR004516">
    <property type="entry name" value="HisRS/HisZ"/>
</dbReference>
<dbReference type="InterPro" id="IPR045864">
    <property type="entry name" value="aa-tRNA-synth_II/BPL/LPL"/>
</dbReference>
<organism evidence="4 5">
    <name type="scientific">Rhodobium orientis</name>
    <dbReference type="NCBI Taxonomy" id="34017"/>
    <lineage>
        <taxon>Bacteria</taxon>
        <taxon>Pseudomonadati</taxon>
        <taxon>Pseudomonadota</taxon>
        <taxon>Alphaproteobacteria</taxon>
        <taxon>Hyphomicrobiales</taxon>
        <taxon>Rhodobiaceae</taxon>
        <taxon>Rhodobium</taxon>
    </lineage>
</organism>
<feature type="binding site" evidence="2">
    <location>
        <position position="314"/>
    </location>
    <ligand>
        <name>L-histidine</name>
        <dbReference type="ChEBI" id="CHEBI:57595"/>
    </ligand>
</feature>
<dbReference type="PANTHER" id="PTHR43707:SF1">
    <property type="entry name" value="HISTIDINE--TRNA LIGASE, MITOCHONDRIAL-RELATED"/>
    <property type="match status" value="1"/>
</dbReference>
<dbReference type="GO" id="GO:0006427">
    <property type="term" value="P:histidyl-tRNA aminoacylation"/>
    <property type="evidence" value="ECO:0007669"/>
    <property type="project" value="TreeGrafter"/>
</dbReference>
<evidence type="ECO:0000259" key="3">
    <source>
        <dbReference type="Pfam" id="PF13393"/>
    </source>
</evidence>
<gene>
    <name evidence="4" type="ORF">CH339_07930</name>
</gene>
<dbReference type="InterPro" id="IPR041715">
    <property type="entry name" value="HisRS-like_core"/>
</dbReference>
<dbReference type="OrthoDB" id="9797914at2"/>
<keyword evidence="5" id="KW-1185">Reference proteome</keyword>
<dbReference type="RefSeq" id="WP_111433813.1">
    <property type="nucleotide sequence ID" value="NZ_JACIGG010000013.1"/>
</dbReference>
<dbReference type="SUPFAM" id="SSF55681">
    <property type="entry name" value="Class II aaRS and biotin synthetases"/>
    <property type="match status" value="1"/>
</dbReference>
<sequence length="384" mass="41054">MTDFSERLERLRSLMETTGYRFVETDILQPAETFIDLAGEELRGRLFLTATVGGAELCLRPDFTIPVCRHHIASGDPARAAAYSYLGPVFRQRPGGTGEFPQAGIESLGREDREGADAEALTLALSCLRAFDLDAPDIRLGDQALFFAFVDGLDLANVWKRRLKAAFGDRARLDALIEQLAGRGPGGEDRRAGLLAALEGVDHEAARDLVEDLLSIAGIATVGGRTANEIAERFLEQATFAAGSSARPEIADLMTAFLDVAGTPDVVADRLAVIAADAGVELTAALEAFNHRAQLIADRGIAYDRLRFAADFGRRLDYYTGFVFEIYDPARPDLGPLVGGGRYDKLLGLLGSATEVPAVGFSIWIERVPGGVAALGANGLGALT</sequence>
<dbReference type="EMBL" id="NPEV01000012">
    <property type="protein sequence ID" value="RAI28025.1"/>
    <property type="molecule type" value="Genomic_DNA"/>
</dbReference>
<dbReference type="PANTHER" id="PTHR43707">
    <property type="entry name" value="HISTIDYL-TRNA SYNTHETASE"/>
    <property type="match status" value="1"/>
</dbReference>
<dbReference type="PIRSF" id="PIRSF001549">
    <property type="entry name" value="His-tRNA_synth"/>
    <property type="match status" value="1"/>
</dbReference>
<feature type="binding site" evidence="2">
    <location>
        <begin position="318"/>
        <end position="319"/>
    </location>
    <ligand>
        <name>L-histidine</name>
        <dbReference type="ChEBI" id="CHEBI:57595"/>
    </ligand>
</feature>
<dbReference type="GO" id="GO:0000105">
    <property type="term" value="P:L-histidine biosynthetic process"/>
    <property type="evidence" value="ECO:0007669"/>
    <property type="project" value="UniProtKB-KW"/>
</dbReference>
<feature type="binding site" evidence="2">
    <location>
        <position position="102"/>
    </location>
    <ligand>
        <name>L-histidine</name>
        <dbReference type="ChEBI" id="CHEBI:57595"/>
    </ligand>
</feature>
<keyword evidence="4" id="KW-0808">Transferase</keyword>
<feature type="binding site" evidence="2">
    <location>
        <position position="91"/>
    </location>
    <ligand>
        <name>L-histidine</name>
        <dbReference type="ChEBI" id="CHEBI:57595"/>
    </ligand>
</feature>